<evidence type="ECO:0000256" key="1">
    <source>
        <dbReference type="SAM" id="Phobius"/>
    </source>
</evidence>
<dbReference type="GO" id="GO:0005886">
    <property type="term" value="C:plasma membrane"/>
    <property type="evidence" value="ECO:0007669"/>
    <property type="project" value="TreeGrafter"/>
</dbReference>
<evidence type="ECO:0000313" key="3">
    <source>
        <dbReference type="Proteomes" id="UP000251485"/>
    </source>
</evidence>
<dbReference type="AlphaFoldDB" id="A0A2X2C1K3"/>
<dbReference type="Proteomes" id="UP000251485">
    <property type="component" value="Unassembled WGS sequence"/>
</dbReference>
<evidence type="ECO:0000313" key="2">
    <source>
        <dbReference type="EMBL" id="SPY93965.1"/>
    </source>
</evidence>
<keyword evidence="1" id="KW-0812">Transmembrane</keyword>
<protein>
    <submittedName>
        <fullName evidence="2">Multidrug efflux system subunit MdtC</fullName>
    </submittedName>
</protein>
<organism evidence="2 3">
    <name type="scientific">Proteus mirabilis</name>
    <dbReference type="NCBI Taxonomy" id="584"/>
    <lineage>
        <taxon>Bacteria</taxon>
        <taxon>Pseudomonadati</taxon>
        <taxon>Pseudomonadota</taxon>
        <taxon>Gammaproteobacteria</taxon>
        <taxon>Enterobacterales</taxon>
        <taxon>Morganellaceae</taxon>
        <taxon>Proteus</taxon>
    </lineage>
</organism>
<sequence>MALSDDFFKEFAITLTTAIGISLFVSLTLTPMMCAHLLKGIKPKAQSHLRGFGKLIFRLQQGYSVTLQAALRHKRWIMAIFYYHLRTECLFIYQCAENLLSRSRYRSFNGICTCRPKYFIPIDERKK</sequence>
<reference evidence="2 3" key="1">
    <citation type="submission" date="2018-06" db="EMBL/GenBank/DDBJ databases">
        <authorList>
            <consortium name="Pathogen Informatics"/>
            <person name="Doyle S."/>
        </authorList>
    </citation>
    <scope>NUCLEOTIDE SEQUENCE [LARGE SCALE GENOMIC DNA]</scope>
    <source>
        <strain evidence="2 3">NCTC10975</strain>
    </source>
</reference>
<name>A0A2X2C1K3_PROMI</name>
<dbReference type="InterPro" id="IPR001036">
    <property type="entry name" value="Acrflvin-R"/>
</dbReference>
<feature type="transmembrane region" description="Helical" evidence="1">
    <location>
        <begin position="12"/>
        <end position="38"/>
    </location>
</feature>
<dbReference type="Gene3D" id="1.20.1640.10">
    <property type="entry name" value="Multidrug efflux transporter AcrB transmembrane domain"/>
    <property type="match status" value="2"/>
</dbReference>
<gene>
    <name evidence="2" type="primary">mdtC_2</name>
    <name evidence="2" type="ORF">NCTC10975_00294</name>
</gene>
<dbReference type="SUPFAM" id="SSF82866">
    <property type="entry name" value="Multidrug efflux transporter AcrB transmembrane domain"/>
    <property type="match status" value="1"/>
</dbReference>
<proteinExistence type="predicted"/>
<dbReference type="PANTHER" id="PTHR32063:SF24">
    <property type="entry name" value="CATION EFFLUX SYSTEM (ACRB_ACRD_ACRF FAMILY)"/>
    <property type="match status" value="1"/>
</dbReference>
<dbReference type="GO" id="GO:0042910">
    <property type="term" value="F:xenobiotic transmembrane transporter activity"/>
    <property type="evidence" value="ECO:0007669"/>
    <property type="project" value="TreeGrafter"/>
</dbReference>
<dbReference type="Pfam" id="PF00873">
    <property type="entry name" value="ACR_tran"/>
    <property type="match status" value="1"/>
</dbReference>
<keyword evidence="1" id="KW-0472">Membrane</keyword>
<accession>A0A2X2C1K3</accession>
<keyword evidence="1" id="KW-1133">Transmembrane helix</keyword>
<dbReference type="EMBL" id="UAUE01000002">
    <property type="protein sequence ID" value="SPY93965.1"/>
    <property type="molecule type" value="Genomic_DNA"/>
</dbReference>
<dbReference type="PANTHER" id="PTHR32063">
    <property type="match status" value="1"/>
</dbReference>